<gene>
    <name evidence="7" type="ORF">BQ2448_2804</name>
</gene>
<evidence type="ECO:0000256" key="1">
    <source>
        <dbReference type="ARBA" id="ARBA00005979"/>
    </source>
</evidence>
<dbReference type="PANTHER" id="PTHR43656:SF2">
    <property type="entry name" value="BINDING OXIDOREDUCTASE, PUTATIVE (AFU_ORTHOLOGUE AFUA_2G08260)-RELATED"/>
    <property type="match status" value="1"/>
</dbReference>
<dbReference type="PANTHER" id="PTHR43656">
    <property type="entry name" value="BINDING OXIDOREDUCTASE, PUTATIVE (AFU_ORTHOLOGUE AFUA_2G08260)-RELATED"/>
    <property type="match status" value="1"/>
</dbReference>
<dbReference type="InterPro" id="IPR013785">
    <property type="entry name" value="Aldolase_TIM"/>
</dbReference>
<dbReference type="STRING" id="269621.A0A238FJG6"/>
<dbReference type="SUPFAM" id="SSF51395">
    <property type="entry name" value="FMN-linked oxidoreductases"/>
    <property type="match status" value="1"/>
</dbReference>
<keyword evidence="5" id="KW-0472">Membrane</keyword>
<keyword evidence="5" id="KW-0812">Transmembrane</keyword>
<dbReference type="Gene3D" id="3.20.20.70">
    <property type="entry name" value="Aldolase class I"/>
    <property type="match status" value="1"/>
</dbReference>
<evidence type="ECO:0000256" key="2">
    <source>
        <dbReference type="ARBA" id="ARBA00022630"/>
    </source>
</evidence>
<comment type="similarity">
    <text evidence="1">Belongs to the NADH:flavin oxidoreductase/NADH oxidase family.</text>
</comment>
<proteinExistence type="inferred from homology"/>
<evidence type="ECO:0000259" key="6">
    <source>
        <dbReference type="Pfam" id="PF00724"/>
    </source>
</evidence>
<keyword evidence="8" id="KW-1185">Reference proteome</keyword>
<keyword evidence="3" id="KW-0288">FMN</keyword>
<dbReference type="GO" id="GO:0010181">
    <property type="term" value="F:FMN binding"/>
    <property type="evidence" value="ECO:0007669"/>
    <property type="project" value="InterPro"/>
</dbReference>
<dbReference type="AlphaFoldDB" id="A0A238FJG6"/>
<dbReference type="EMBL" id="FMSP01000007">
    <property type="protein sequence ID" value="SCV71216.1"/>
    <property type="molecule type" value="Genomic_DNA"/>
</dbReference>
<keyword evidence="4" id="KW-0560">Oxidoreductase</keyword>
<dbReference type="Pfam" id="PF00724">
    <property type="entry name" value="Oxidored_FMN"/>
    <property type="match status" value="1"/>
</dbReference>
<dbReference type="Proteomes" id="UP000198372">
    <property type="component" value="Unassembled WGS sequence"/>
</dbReference>
<feature type="transmembrane region" description="Helical" evidence="5">
    <location>
        <begin position="472"/>
        <end position="488"/>
    </location>
</feature>
<dbReference type="GO" id="GO:0016491">
    <property type="term" value="F:oxidoreductase activity"/>
    <property type="evidence" value="ECO:0007669"/>
    <property type="project" value="UniProtKB-KW"/>
</dbReference>
<evidence type="ECO:0000313" key="7">
    <source>
        <dbReference type="EMBL" id="SCV71216.1"/>
    </source>
</evidence>
<keyword evidence="2" id="KW-0285">Flavoprotein</keyword>
<evidence type="ECO:0000256" key="3">
    <source>
        <dbReference type="ARBA" id="ARBA00022643"/>
    </source>
</evidence>
<evidence type="ECO:0000313" key="8">
    <source>
        <dbReference type="Proteomes" id="UP000198372"/>
    </source>
</evidence>
<evidence type="ECO:0000256" key="5">
    <source>
        <dbReference type="SAM" id="Phobius"/>
    </source>
</evidence>
<organism evidence="7 8">
    <name type="scientific">Microbotryum intermedium</name>
    <dbReference type="NCBI Taxonomy" id="269621"/>
    <lineage>
        <taxon>Eukaryota</taxon>
        <taxon>Fungi</taxon>
        <taxon>Dikarya</taxon>
        <taxon>Basidiomycota</taxon>
        <taxon>Pucciniomycotina</taxon>
        <taxon>Microbotryomycetes</taxon>
        <taxon>Microbotryales</taxon>
        <taxon>Microbotryaceae</taxon>
        <taxon>Microbotryum</taxon>
    </lineage>
</organism>
<protein>
    <submittedName>
        <fullName evidence="7">BQ2448_2804 protein</fullName>
    </submittedName>
</protein>
<evidence type="ECO:0000256" key="4">
    <source>
        <dbReference type="ARBA" id="ARBA00023002"/>
    </source>
</evidence>
<keyword evidence="5" id="KW-1133">Transmembrane helix</keyword>
<accession>A0A238FJG6</accession>
<dbReference type="InterPro" id="IPR001155">
    <property type="entry name" value="OxRdtase_FMN_N"/>
</dbReference>
<dbReference type="InterPro" id="IPR051799">
    <property type="entry name" value="NADH_flavin_oxidoreductase"/>
</dbReference>
<name>A0A238FJG6_9BASI</name>
<reference evidence="8" key="1">
    <citation type="submission" date="2016-09" db="EMBL/GenBank/DDBJ databases">
        <authorList>
            <person name="Jeantristanb JTB J.-T."/>
            <person name="Ricardo R."/>
        </authorList>
    </citation>
    <scope>NUCLEOTIDE SEQUENCE [LARGE SCALE GENOMIC DNA]</scope>
</reference>
<dbReference type="OrthoDB" id="1663137at2759"/>
<sequence length="491" mass="53556">MAYSAQEQVHALSEPLTLPCGLELPNRLTKAAMEEMLGRQGIPTPADYKLYEEWARGGWGLLLTGNVQVSSRHLGTPLDIVVPDRKKPQAYEKALDAFTEWAETCHGEGPKPVPTIMQLCHTGRQSMRGSGRGVLEPSLAPSAILLKPADSILGWAAGSVLFGQPKAMDDKELDEVVDQFLQGALLAKKAGFDGVQLHCSHGPTYAFLNSLRRQTNVRTDAYGGSNLKRTKLLFRIIEAIRAEIPFSTGFALGIKLNSSDYVKGGLTEEDALDHVRWIAEHGGVDFIEISGGTYENPAMLGDKAPDTMADARSQSKPKKSTSNREAFFLSFARKARELLLTFPKGSLPTPAPIVLLTGGLRTREGMAEAVLSNSTDLVGLGRPACADPLLPLKLLDSRLTTQEARAPSYGSKHTGFGWIPFQMMGPGISTLFHTMLLQQMADGNSPDYRMSFGKGVWTVWLLPVLRRARSKIMLVLATLVALVYAFAFKTF</sequence>
<feature type="domain" description="NADH:flavin oxidoreductase/NADH oxidase N-terminal" evidence="6">
    <location>
        <begin position="14"/>
        <end position="395"/>
    </location>
</feature>